<feature type="compositionally biased region" description="Basic and acidic residues" evidence="2">
    <location>
        <begin position="451"/>
        <end position="461"/>
    </location>
</feature>
<feature type="compositionally biased region" description="Basic and acidic residues" evidence="2">
    <location>
        <begin position="530"/>
        <end position="549"/>
    </location>
</feature>
<evidence type="ECO:0008006" key="5">
    <source>
        <dbReference type="Google" id="ProtNLM"/>
    </source>
</evidence>
<sequence length="597" mass="66831">MKLEVGKESRQRQKTHHCEGSDVCNDGDSDKLMCLMEGKMGEDSSGMEYEPHNEDEGVNDSELSLESEFSVDEGSAVRIGGMGGRARYADRERHNGGQCRSRGGPSKCKVEARGERTEMQRPVVVMKGADVVLQSRCTIKKLVGVNARMTVRQRETVREPRWKAFRVGGRRVLFSMFDVALMTGLLTIGMIVELDGDEVTTVVEKWCMAAWQRRLGKKRRFFRNYMSTMAALCEENSEDDQVGLWVRIYAFMILSGVLFPRTPYEAACEDIEGMGQYNWAKAVWRVVVDTIEDTQRKLYSGPLTKDKKRYPRIASWARVDHGGRYDASELVKDIKEKEVIHILYPQDAELVHASMSQFMETAEFGYYVDDGWLSVDERLRRARDAYLVGKKAHKSTKNEVEMLREQLAALERQIQGCDNGVAVEVGQGNQGLSASKVAGFNEAPNLGRIVEEGRPRYKDGVDGAGDVDIDRNDTQGVSGESGDADNEGNAMINGQVQPEQHAECAGCTPKDRAAVDSGRPSNIVPRLKIKPREGLEQHHHDPRTGRAEQVEASDESAHMFSSEVRCTIPSEVHHVIGKYGDIIEYVVLAVTYVRHSV</sequence>
<accession>A0A9Q1QA92</accession>
<feature type="region of interest" description="Disordered" evidence="2">
    <location>
        <begin position="89"/>
        <end position="108"/>
    </location>
</feature>
<comment type="caution">
    <text evidence="3">The sequence shown here is derived from an EMBL/GenBank/DDBJ whole genome shotgun (WGS) entry which is preliminary data.</text>
</comment>
<name>A0A9Q1QA92_9CARY</name>
<dbReference type="AlphaFoldDB" id="A0A9Q1QA92"/>
<proteinExistence type="predicted"/>
<dbReference type="Proteomes" id="UP001153076">
    <property type="component" value="Unassembled WGS sequence"/>
</dbReference>
<gene>
    <name evidence="3" type="ORF">Cgig2_019683</name>
</gene>
<evidence type="ECO:0000256" key="2">
    <source>
        <dbReference type="SAM" id="MobiDB-lite"/>
    </source>
</evidence>
<keyword evidence="1" id="KW-0175">Coiled coil</keyword>
<feature type="region of interest" description="Disordered" evidence="2">
    <location>
        <begin position="41"/>
        <end position="61"/>
    </location>
</feature>
<evidence type="ECO:0000256" key="1">
    <source>
        <dbReference type="SAM" id="Coils"/>
    </source>
</evidence>
<evidence type="ECO:0000313" key="3">
    <source>
        <dbReference type="EMBL" id="KAJ8434758.1"/>
    </source>
</evidence>
<reference evidence="3" key="1">
    <citation type="submission" date="2022-04" db="EMBL/GenBank/DDBJ databases">
        <title>Carnegiea gigantea Genome sequencing and assembly v2.</title>
        <authorList>
            <person name="Copetti D."/>
            <person name="Sanderson M.J."/>
            <person name="Burquez A."/>
            <person name="Wojciechowski M.F."/>
        </authorList>
    </citation>
    <scope>NUCLEOTIDE SEQUENCE</scope>
    <source>
        <strain evidence="3">SGP5-SGP5p</strain>
        <tissue evidence="3">Aerial part</tissue>
    </source>
</reference>
<organism evidence="3 4">
    <name type="scientific">Carnegiea gigantea</name>
    <dbReference type="NCBI Taxonomy" id="171969"/>
    <lineage>
        <taxon>Eukaryota</taxon>
        <taxon>Viridiplantae</taxon>
        <taxon>Streptophyta</taxon>
        <taxon>Embryophyta</taxon>
        <taxon>Tracheophyta</taxon>
        <taxon>Spermatophyta</taxon>
        <taxon>Magnoliopsida</taxon>
        <taxon>eudicotyledons</taxon>
        <taxon>Gunneridae</taxon>
        <taxon>Pentapetalae</taxon>
        <taxon>Caryophyllales</taxon>
        <taxon>Cactineae</taxon>
        <taxon>Cactaceae</taxon>
        <taxon>Cactoideae</taxon>
        <taxon>Echinocereeae</taxon>
        <taxon>Carnegiea</taxon>
    </lineage>
</organism>
<dbReference type="EMBL" id="JAKOGI010000454">
    <property type="protein sequence ID" value="KAJ8434758.1"/>
    <property type="molecule type" value="Genomic_DNA"/>
</dbReference>
<feature type="region of interest" description="Disordered" evidence="2">
    <location>
        <begin position="451"/>
        <end position="491"/>
    </location>
</feature>
<protein>
    <recommendedName>
        <fullName evidence="5">Aminotransferase-like plant mobile domain-containing protein</fullName>
    </recommendedName>
</protein>
<feature type="region of interest" description="Disordered" evidence="2">
    <location>
        <begin position="511"/>
        <end position="558"/>
    </location>
</feature>
<dbReference type="OrthoDB" id="723791at2759"/>
<keyword evidence="4" id="KW-1185">Reference proteome</keyword>
<feature type="region of interest" description="Disordered" evidence="2">
    <location>
        <begin position="1"/>
        <end position="29"/>
    </location>
</feature>
<feature type="compositionally biased region" description="Basic and acidic residues" evidence="2">
    <location>
        <begin position="1"/>
        <end position="20"/>
    </location>
</feature>
<feature type="coiled-coil region" evidence="1">
    <location>
        <begin position="393"/>
        <end position="420"/>
    </location>
</feature>
<evidence type="ECO:0000313" key="4">
    <source>
        <dbReference type="Proteomes" id="UP001153076"/>
    </source>
</evidence>